<evidence type="ECO:0000256" key="1">
    <source>
        <dbReference type="HAMAP-Rule" id="MF_00386"/>
    </source>
</evidence>
<dbReference type="SMART" id="SM01234">
    <property type="entry name" value="Haemolytic"/>
    <property type="match status" value="1"/>
</dbReference>
<keyword evidence="1" id="KW-1003">Cell membrane</keyword>
<protein>
    <recommendedName>
        <fullName evidence="1">Putative membrane protein insertion efficiency factor</fullName>
    </recommendedName>
</protein>
<keyword evidence="1" id="KW-0472">Membrane</keyword>
<comment type="subcellular location">
    <subcellularLocation>
        <location evidence="1">Cell membrane</location>
        <topology evidence="1">Peripheral membrane protein</topology>
        <orientation evidence="1">Cytoplasmic side</orientation>
    </subcellularLocation>
</comment>
<dbReference type="InterPro" id="IPR002696">
    <property type="entry name" value="Membr_insert_effic_factor_YidD"/>
</dbReference>
<accession>A0ABW1S7L8</accession>
<dbReference type="NCBIfam" id="TIGR00278">
    <property type="entry name" value="membrane protein insertion efficiency factor YidD"/>
    <property type="match status" value="1"/>
</dbReference>
<name>A0ABW1S7L8_9PROT</name>
<feature type="region of interest" description="Disordered" evidence="2">
    <location>
        <begin position="73"/>
        <end position="97"/>
    </location>
</feature>
<dbReference type="HAMAP" id="MF_00386">
    <property type="entry name" value="UPF0161_YidD"/>
    <property type="match status" value="1"/>
</dbReference>
<comment type="caution">
    <text evidence="3">The sequence shown here is derived from an EMBL/GenBank/DDBJ whole genome shotgun (WGS) entry which is preliminary data.</text>
</comment>
<comment type="similarity">
    <text evidence="1">Belongs to the UPF0161 family.</text>
</comment>
<sequence>MMKKYAHISPAPRALLIGYKATLSAALYACGVRCRHEPTCSEYAAEAWSRHGFLTGARLGAGRLLRCRPGGTQGYDPVPDEKPGWRFITPTTTTTRT</sequence>
<dbReference type="RefSeq" id="WP_377376819.1">
    <property type="nucleotide sequence ID" value="NZ_JBHSSW010000005.1"/>
</dbReference>
<proteinExistence type="inferred from homology"/>
<gene>
    <name evidence="3" type="primary">yidD</name>
    <name evidence="3" type="ORF">ACFQDM_06070</name>
</gene>
<evidence type="ECO:0000256" key="2">
    <source>
        <dbReference type="SAM" id="MobiDB-lite"/>
    </source>
</evidence>
<dbReference type="Proteomes" id="UP001596303">
    <property type="component" value="Unassembled WGS sequence"/>
</dbReference>
<dbReference type="Pfam" id="PF01809">
    <property type="entry name" value="YidD"/>
    <property type="match status" value="1"/>
</dbReference>
<dbReference type="PANTHER" id="PTHR33383">
    <property type="entry name" value="MEMBRANE PROTEIN INSERTION EFFICIENCY FACTOR-RELATED"/>
    <property type="match status" value="1"/>
</dbReference>
<reference evidence="4" key="1">
    <citation type="journal article" date="2019" name="Int. J. Syst. Evol. Microbiol.">
        <title>The Global Catalogue of Microorganisms (GCM) 10K type strain sequencing project: providing services to taxonomists for standard genome sequencing and annotation.</title>
        <authorList>
            <consortium name="The Broad Institute Genomics Platform"/>
            <consortium name="The Broad Institute Genome Sequencing Center for Infectious Disease"/>
            <person name="Wu L."/>
            <person name="Ma J."/>
        </authorList>
    </citation>
    <scope>NUCLEOTIDE SEQUENCE [LARGE SCALE GENOMIC DNA]</scope>
    <source>
        <strain evidence="4">CGMCC-1.15741</strain>
    </source>
</reference>
<dbReference type="EMBL" id="JBHSSW010000005">
    <property type="protein sequence ID" value="MFC6197635.1"/>
    <property type="molecule type" value="Genomic_DNA"/>
</dbReference>
<keyword evidence="4" id="KW-1185">Reference proteome</keyword>
<evidence type="ECO:0000313" key="3">
    <source>
        <dbReference type="EMBL" id="MFC6197635.1"/>
    </source>
</evidence>
<organism evidence="3 4">
    <name type="scientific">Ponticaulis profundi</name>
    <dbReference type="NCBI Taxonomy" id="2665222"/>
    <lineage>
        <taxon>Bacteria</taxon>
        <taxon>Pseudomonadati</taxon>
        <taxon>Pseudomonadota</taxon>
        <taxon>Alphaproteobacteria</taxon>
        <taxon>Hyphomonadales</taxon>
        <taxon>Hyphomonadaceae</taxon>
        <taxon>Ponticaulis</taxon>
    </lineage>
</organism>
<comment type="function">
    <text evidence="1">Could be involved in insertion of integral membrane proteins into the membrane.</text>
</comment>
<evidence type="ECO:0000313" key="4">
    <source>
        <dbReference type="Proteomes" id="UP001596303"/>
    </source>
</evidence>
<dbReference type="PANTHER" id="PTHR33383:SF1">
    <property type="entry name" value="MEMBRANE PROTEIN INSERTION EFFICIENCY FACTOR-RELATED"/>
    <property type="match status" value="1"/>
</dbReference>